<dbReference type="InterPro" id="IPR016965">
    <property type="entry name" value="Pase_PHOSPHO-typ"/>
</dbReference>
<gene>
    <name evidence="1" type="ORF">V6N11_032476</name>
</gene>
<protein>
    <submittedName>
        <fullName evidence="1">Uncharacterized protein</fullName>
    </submittedName>
</protein>
<proteinExistence type="predicted"/>
<accession>A0ABR2T0R1</accession>
<sequence>MVFIDTILKHHGLRECFSEIPTNPSFIDEGRLRIFPLHDFSKHPHGCHHPCPPNMCKGTVIERIQASLSAMEEKKTIIYMGDGLGDFCPSSKLGDTDYMLPRKDFPVWDLICQNRSLIKAQVCEWSNGDEFEHVLLHLIINIIAKNNTSQLYSDCKLQTIPGAAYEAFSKTLYVPH</sequence>
<dbReference type="EMBL" id="JBBPBN010000010">
    <property type="protein sequence ID" value="KAK9031083.1"/>
    <property type="molecule type" value="Genomic_DNA"/>
</dbReference>
<dbReference type="PANTHER" id="PTHR20889">
    <property type="entry name" value="PHOSPHATASE, ORPHAN 1, 2"/>
    <property type="match status" value="1"/>
</dbReference>
<evidence type="ECO:0000313" key="1">
    <source>
        <dbReference type="EMBL" id="KAK9031083.1"/>
    </source>
</evidence>
<dbReference type="InterPro" id="IPR036412">
    <property type="entry name" value="HAD-like_sf"/>
</dbReference>
<dbReference type="Gene3D" id="3.40.50.1000">
    <property type="entry name" value="HAD superfamily/HAD-like"/>
    <property type="match status" value="1"/>
</dbReference>
<organism evidence="1 2">
    <name type="scientific">Hibiscus sabdariffa</name>
    <name type="common">roselle</name>
    <dbReference type="NCBI Taxonomy" id="183260"/>
    <lineage>
        <taxon>Eukaryota</taxon>
        <taxon>Viridiplantae</taxon>
        <taxon>Streptophyta</taxon>
        <taxon>Embryophyta</taxon>
        <taxon>Tracheophyta</taxon>
        <taxon>Spermatophyta</taxon>
        <taxon>Magnoliopsida</taxon>
        <taxon>eudicotyledons</taxon>
        <taxon>Gunneridae</taxon>
        <taxon>Pentapetalae</taxon>
        <taxon>rosids</taxon>
        <taxon>malvids</taxon>
        <taxon>Malvales</taxon>
        <taxon>Malvaceae</taxon>
        <taxon>Malvoideae</taxon>
        <taxon>Hibiscus</taxon>
    </lineage>
</organism>
<comment type="caution">
    <text evidence="1">The sequence shown here is derived from an EMBL/GenBank/DDBJ whole genome shotgun (WGS) entry which is preliminary data.</text>
</comment>
<reference evidence="1 2" key="1">
    <citation type="journal article" date="2024" name="G3 (Bethesda)">
        <title>Genome assembly of Hibiscus sabdariffa L. provides insights into metabolisms of medicinal natural products.</title>
        <authorList>
            <person name="Kim T."/>
        </authorList>
    </citation>
    <scope>NUCLEOTIDE SEQUENCE [LARGE SCALE GENOMIC DNA]</scope>
    <source>
        <strain evidence="1">TK-2024</strain>
        <tissue evidence="1">Old leaves</tissue>
    </source>
</reference>
<name>A0ABR2T0R1_9ROSI</name>
<evidence type="ECO:0000313" key="2">
    <source>
        <dbReference type="Proteomes" id="UP001396334"/>
    </source>
</evidence>
<dbReference type="PANTHER" id="PTHR20889:SF16">
    <property type="entry name" value="INORGANIC PYROPHOSPHATASE 2-LIKE"/>
    <property type="match status" value="1"/>
</dbReference>
<dbReference type="InterPro" id="IPR023214">
    <property type="entry name" value="HAD_sf"/>
</dbReference>
<keyword evidence="2" id="KW-1185">Reference proteome</keyword>
<dbReference type="Pfam" id="PF06888">
    <property type="entry name" value="Put_Phosphatase"/>
    <property type="match status" value="1"/>
</dbReference>
<dbReference type="SUPFAM" id="SSF56784">
    <property type="entry name" value="HAD-like"/>
    <property type="match status" value="1"/>
</dbReference>
<dbReference type="Proteomes" id="UP001396334">
    <property type="component" value="Unassembled WGS sequence"/>
</dbReference>